<evidence type="ECO:0000256" key="3">
    <source>
        <dbReference type="ARBA" id="ARBA00022801"/>
    </source>
</evidence>
<dbReference type="Pfam" id="PF20791">
    <property type="entry name" value="Acyl-ACP_TE_C"/>
    <property type="match status" value="1"/>
</dbReference>
<dbReference type="Pfam" id="PF01643">
    <property type="entry name" value="Acyl-ACP_TE"/>
    <property type="match status" value="1"/>
</dbReference>
<feature type="domain" description="Acyl-ACP thioesterase N-terminal hotdog" evidence="8">
    <location>
        <begin position="9"/>
        <end position="128"/>
    </location>
</feature>
<evidence type="ECO:0000256" key="6">
    <source>
        <dbReference type="ARBA" id="ARBA00023098"/>
    </source>
</evidence>
<accession>A0A7W0C8W1</accession>
<keyword evidence="7" id="KW-0275">Fatty acid biosynthesis</keyword>
<dbReference type="PANTHER" id="PTHR31727">
    <property type="entry name" value="OLEOYL-ACYL CARRIER PROTEIN THIOESTERASE 1, CHLOROPLASTIC"/>
    <property type="match status" value="1"/>
</dbReference>
<evidence type="ECO:0000256" key="7">
    <source>
        <dbReference type="ARBA" id="ARBA00023160"/>
    </source>
</evidence>
<dbReference type="AlphaFoldDB" id="A0A7W0C8W1"/>
<gene>
    <name evidence="10" type="ORF">HNR65_001603</name>
</gene>
<evidence type="ECO:0000256" key="5">
    <source>
        <dbReference type="ARBA" id="ARBA00022946"/>
    </source>
</evidence>
<dbReference type="GO" id="GO:0000036">
    <property type="term" value="F:acyl carrier activity"/>
    <property type="evidence" value="ECO:0007669"/>
    <property type="project" value="TreeGrafter"/>
</dbReference>
<evidence type="ECO:0000256" key="2">
    <source>
        <dbReference type="ARBA" id="ARBA00022516"/>
    </source>
</evidence>
<evidence type="ECO:0000259" key="9">
    <source>
        <dbReference type="Pfam" id="PF20791"/>
    </source>
</evidence>
<evidence type="ECO:0000256" key="4">
    <source>
        <dbReference type="ARBA" id="ARBA00022832"/>
    </source>
</evidence>
<keyword evidence="6" id="KW-0443">Lipid metabolism</keyword>
<keyword evidence="3" id="KW-0378">Hydrolase</keyword>
<evidence type="ECO:0000256" key="1">
    <source>
        <dbReference type="ARBA" id="ARBA00006500"/>
    </source>
</evidence>
<organism evidence="10 11">
    <name type="scientific">Desulfosalsimonas propionicica</name>
    <dbReference type="NCBI Taxonomy" id="332175"/>
    <lineage>
        <taxon>Bacteria</taxon>
        <taxon>Pseudomonadati</taxon>
        <taxon>Thermodesulfobacteriota</taxon>
        <taxon>Desulfobacteria</taxon>
        <taxon>Desulfobacterales</taxon>
        <taxon>Desulfosalsimonadaceae</taxon>
        <taxon>Desulfosalsimonas</taxon>
    </lineage>
</organism>
<keyword evidence="11" id="KW-1185">Reference proteome</keyword>
<dbReference type="InterPro" id="IPR049427">
    <property type="entry name" value="Acyl-ACP_TE_C"/>
</dbReference>
<dbReference type="Proteomes" id="UP000525298">
    <property type="component" value="Unassembled WGS sequence"/>
</dbReference>
<dbReference type="Gene3D" id="3.10.129.10">
    <property type="entry name" value="Hotdog Thioesterase"/>
    <property type="match status" value="1"/>
</dbReference>
<proteinExistence type="inferred from homology"/>
<sequence length="244" mass="27854">MKVAISREICLFEVDADFVLRPRVLLNCLQQAAALHSQQAGYATPDMLKQQKAWVLYRLVLQVHNQPVFGAPLEIVTWHKGTRGFRSYRDFEIYQQGRKSMSAASLWLYIDLVRKKILKVPGDVAQSYTVESDDAIDADLDRWKPPVIHEPDITRTIAVRASDYDPLGHVNNALYFDYLETLAAHLMENRRKFGAISIQYNREIPGQTPEICAVLKKEENGFTFEIRSAADVHAAGEFVLHPRK</sequence>
<dbReference type="InterPro" id="IPR029069">
    <property type="entry name" value="HotDog_dom_sf"/>
</dbReference>
<comment type="similarity">
    <text evidence="1">Belongs to the acyl-ACP thioesterase family.</text>
</comment>
<keyword evidence="5" id="KW-0809">Transit peptide</keyword>
<name>A0A7W0C8W1_9BACT</name>
<comment type="caution">
    <text evidence="10">The sequence shown here is derived from an EMBL/GenBank/DDBJ whole genome shotgun (WGS) entry which is preliminary data.</text>
</comment>
<dbReference type="SUPFAM" id="SSF54637">
    <property type="entry name" value="Thioesterase/thiol ester dehydrase-isomerase"/>
    <property type="match status" value="2"/>
</dbReference>
<evidence type="ECO:0000313" key="11">
    <source>
        <dbReference type="Proteomes" id="UP000525298"/>
    </source>
</evidence>
<dbReference type="EMBL" id="JACDUS010000003">
    <property type="protein sequence ID" value="MBA2881277.1"/>
    <property type="molecule type" value="Genomic_DNA"/>
</dbReference>
<dbReference type="InterPro" id="IPR045023">
    <property type="entry name" value="FATA/B"/>
</dbReference>
<reference evidence="10 11" key="1">
    <citation type="submission" date="2020-07" db="EMBL/GenBank/DDBJ databases">
        <title>Genomic Encyclopedia of Type Strains, Phase IV (KMG-IV): sequencing the most valuable type-strain genomes for metagenomic binning, comparative biology and taxonomic classification.</title>
        <authorList>
            <person name="Goeker M."/>
        </authorList>
    </citation>
    <scope>NUCLEOTIDE SEQUENCE [LARGE SCALE GENOMIC DNA]</scope>
    <source>
        <strain evidence="10 11">DSM 17721</strain>
    </source>
</reference>
<dbReference type="GO" id="GO:0016297">
    <property type="term" value="F:fatty acyl-[ACP] hydrolase activity"/>
    <property type="evidence" value="ECO:0007669"/>
    <property type="project" value="InterPro"/>
</dbReference>
<dbReference type="RefSeq" id="WP_181550924.1">
    <property type="nucleotide sequence ID" value="NZ_JACDUS010000003.1"/>
</dbReference>
<feature type="domain" description="Acyl-ACP thioesterase-like C-terminal" evidence="9">
    <location>
        <begin position="154"/>
        <end position="229"/>
    </location>
</feature>
<evidence type="ECO:0000259" key="8">
    <source>
        <dbReference type="Pfam" id="PF01643"/>
    </source>
</evidence>
<keyword evidence="4" id="KW-0276">Fatty acid metabolism</keyword>
<protein>
    <submittedName>
        <fullName evidence="10">Acyl-ACP thioesterase</fullName>
    </submittedName>
</protein>
<dbReference type="PANTHER" id="PTHR31727:SF6">
    <property type="entry name" value="OLEOYL-ACYL CARRIER PROTEIN THIOESTERASE 1, CHLOROPLASTIC"/>
    <property type="match status" value="1"/>
</dbReference>
<keyword evidence="2" id="KW-0444">Lipid biosynthesis</keyword>
<dbReference type="InterPro" id="IPR002864">
    <property type="entry name" value="Acyl-ACP_thioesterase_NHD"/>
</dbReference>
<evidence type="ECO:0000313" key="10">
    <source>
        <dbReference type="EMBL" id="MBA2881277.1"/>
    </source>
</evidence>